<dbReference type="PANTHER" id="PTHR46809">
    <property type="entry name" value="STROMAL CELL-DERIVED FACTOR 2-LIKE PROTEIN"/>
    <property type="match status" value="1"/>
</dbReference>
<dbReference type="InterPro" id="IPR016093">
    <property type="entry name" value="MIR_motif"/>
</dbReference>
<dbReference type="PANTHER" id="PTHR46809:SF2">
    <property type="entry name" value="GH21273P"/>
    <property type="match status" value="1"/>
</dbReference>
<gene>
    <name evidence="4" type="ORF">C1645_781940</name>
</gene>
<dbReference type="InterPro" id="IPR036300">
    <property type="entry name" value="MIR_dom_sf"/>
</dbReference>
<organism evidence="4 5">
    <name type="scientific">Glomus cerebriforme</name>
    <dbReference type="NCBI Taxonomy" id="658196"/>
    <lineage>
        <taxon>Eukaryota</taxon>
        <taxon>Fungi</taxon>
        <taxon>Fungi incertae sedis</taxon>
        <taxon>Mucoromycota</taxon>
        <taxon>Glomeromycotina</taxon>
        <taxon>Glomeromycetes</taxon>
        <taxon>Glomerales</taxon>
        <taxon>Glomeraceae</taxon>
        <taxon>Glomus</taxon>
    </lineage>
</organism>
<dbReference type="OrthoDB" id="2335202at2759"/>
<accession>A0A397SKH4</accession>
<dbReference type="Gene3D" id="2.80.10.50">
    <property type="match status" value="1"/>
</dbReference>
<evidence type="ECO:0000313" key="4">
    <source>
        <dbReference type="EMBL" id="RIA85399.1"/>
    </source>
</evidence>
<evidence type="ECO:0000256" key="1">
    <source>
        <dbReference type="ARBA" id="ARBA00022729"/>
    </source>
</evidence>
<sequence>MMSNEFFKCEFLKKSKEINTMEELLKLFSDITADETNLIMFDSCVAIKHAATGKYLSSVSNLYYKTGTKDQAVFAGETLPEPNTLWIITSGSQSTREPPYNNFVFYDEEINLTHKMTDVYLSCSHNCHSPLSKYSEIFCYTLYGSSFSIDWKLKHYKTTNNCGTYVKSQDKIILQNDKHNKILRSHELEFDLNNKTYQEVVGHDERIGGNDEVYCNIISNLVCINV</sequence>
<dbReference type="SUPFAM" id="SSF82109">
    <property type="entry name" value="MIR domain"/>
    <property type="match status" value="1"/>
</dbReference>
<dbReference type="PROSITE" id="PS50919">
    <property type="entry name" value="MIR"/>
    <property type="match status" value="1"/>
</dbReference>
<dbReference type="AlphaFoldDB" id="A0A397SKH4"/>
<evidence type="ECO:0000259" key="3">
    <source>
        <dbReference type="PROSITE" id="PS50919"/>
    </source>
</evidence>
<evidence type="ECO:0000313" key="5">
    <source>
        <dbReference type="Proteomes" id="UP000265703"/>
    </source>
</evidence>
<proteinExistence type="predicted"/>
<dbReference type="Proteomes" id="UP000265703">
    <property type="component" value="Unassembled WGS sequence"/>
</dbReference>
<comment type="caution">
    <text evidence="4">The sequence shown here is derived from an EMBL/GenBank/DDBJ whole genome shotgun (WGS) entry which is preliminary data.</text>
</comment>
<dbReference type="EMBL" id="QKYT01000428">
    <property type="protein sequence ID" value="RIA85399.1"/>
    <property type="molecule type" value="Genomic_DNA"/>
</dbReference>
<evidence type="ECO:0000256" key="2">
    <source>
        <dbReference type="ARBA" id="ARBA00022737"/>
    </source>
</evidence>
<reference evidence="4 5" key="1">
    <citation type="submission" date="2018-06" db="EMBL/GenBank/DDBJ databases">
        <title>Comparative genomics reveals the genomic features of Rhizophagus irregularis, R. cerebriforme, R. diaphanum and Gigaspora rosea, and their symbiotic lifestyle signature.</title>
        <authorList>
            <person name="Morin E."/>
            <person name="San Clemente H."/>
            <person name="Chen E.C.H."/>
            <person name="De La Providencia I."/>
            <person name="Hainaut M."/>
            <person name="Kuo A."/>
            <person name="Kohler A."/>
            <person name="Murat C."/>
            <person name="Tang N."/>
            <person name="Roy S."/>
            <person name="Loubradou J."/>
            <person name="Henrissat B."/>
            <person name="Grigoriev I.V."/>
            <person name="Corradi N."/>
            <person name="Roux C."/>
            <person name="Martin F.M."/>
        </authorList>
    </citation>
    <scope>NUCLEOTIDE SEQUENCE [LARGE SCALE GENOMIC DNA]</scope>
    <source>
        <strain evidence="4 5">DAOM 227022</strain>
    </source>
</reference>
<keyword evidence="2" id="KW-0677">Repeat</keyword>
<dbReference type="CDD" id="cd23263">
    <property type="entry name" value="beta-trefoil_MIR"/>
    <property type="match status" value="1"/>
</dbReference>
<feature type="domain" description="MIR" evidence="3">
    <location>
        <begin position="36"/>
        <end position="91"/>
    </location>
</feature>
<keyword evidence="5" id="KW-1185">Reference proteome</keyword>
<keyword evidence="1" id="KW-0732">Signal</keyword>
<name>A0A397SKH4_9GLOM</name>
<protein>
    <recommendedName>
        <fullName evidence="3">MIR domain-containing protein</fullName>
    </recommendedName>
</protein>